<dbReference type="RefSeq" id="WP_166919990.1">
    <property type="nucleotide sequence ID" value="NZ_JAASRN010000002.1"/>
</dbReference>
<dbReference type="Gene3D" id="3.30.70.580">
    <property type="entry name" value="Pseudouridine synthase I, catalytic domain, N-terminal subdomain"/>
    <property type="match status" value="1"/>
</dbReference>
<reference evidence="7 8" key="1">
    <citation type="submission" date="2020-03" db="EMBL/GenBank/DDBJ databases">
        <title>Genomic Encyclopedia of Type Strains, Phase IV (KMG-IV): sequencing the most valuable type-strain genomes for metagenomic binning, comparative biology and taxonomic classification.</title>
        <authorList>
            <person name="Goeker M."/>
        </authorList>
    </citation>
    <scope>NUCLEOTIDE SEQUENCE [LARGE SCALE GENOMIC DNA]</scope>
    <source>
        <strain evidence="7 8">DSM 5718</strain>
    </source>
</reference>
<dbReference type="InterPro" id="IPR042092">
    <property type="entry name" value="PsdUridine_s_RsuA/RluB/E/F_cat"/>
</dbReference>
<dbReference type="GO" id="GO:0120159">
    <property type="term" value="F:rRNA pseudouridine synthase activity"/>
    <property type="evidence" value="ECO:0007669"/>
    <property type="project" value="UniProtKB-ARBA"/>
</dbReference>
<dbReference type="CDD" id="cd02870">
    <property type="entry name" value="PseudoU_synth_RsuA_like"/>
    <property type="match status" value="1"/>
</dbReference>
<dbReference type="Proteomes" id="UP000537126">
    <property type="component" value="Unassembled WGS sequence"/>
</dbReference>
<dbReference type="InterPro" id="IPR018496">
    <property type="entry name" value="PsdUridine_synth_RsuA/RluB_CS"/>
</dbReference>
<evidence type="ECO:0000256" key="4">
    <source>
        <dbReference type="RuleBase" id="RU003887"/>
    </source>
</evidence>
<dbReference type="Gene3D" id="3.30.70.1560">
    <property type="entry name" value="Alpha-L RNA-binding motif"/>
    <property type="match status" value="1"/>
</dbReference>
<dbReference type="GO" id="GO:0000455">
    <property type="term" value="P:enzyme-directed rRNA pseudouridine synthesis"/>
    <property type="evidence" value="ECO:0007669"/>
    <property type="project" value="UniProtKB-ARBA"/>
</dbReference>
<dbReference type="FunFam" id="3.10.290.10:FF:000003">
    <property type="entry name" value="Pseudouridine synthase"/>
    <property type="match status" value="1"/>
</dbReference>
<evidence type="ECO:0000256" key="3">
    <source>
        <dbReference type="PROSITE-ProRule" id="PRU00182"/>
    </source>
</evidence>
<evidence type="ECO:0000256" key="2">
    <source>
        <dbReference type="ARBA" id="ARBA00023235"/>
    </source>
</evidence>
<keyword evidence="2 4" id="KW-0413">Isomerase</keyword>
<dbReference type="InterPro" id="IPR036986">
    <property type="entry name" value="S4_RNA-bd_sf"/>
</dbReference>
<dbReference type="PANTHER" id="PTHR47683">
    <property type="entry name" value="PSEUDOURIDINE SYNTHASE FAMILY PROTEIN-RELATED"/>
    <property type="match status" value="1"/>
</dbReference>
<sequence length="298" mass="34203">MNREKGPSRRRTSKENQNANKFGNKHKRPEATQEQQKPFFKRGKDFKKSVSVKEKLGKEAEHPQVLRLNQYIARSGICSRREADKLIVAGRVKVNGKVVTELGLKVKRNDLVQVDEQRILPEPFVYILLNKPKNCITTTKDPRGRRTIMDLIRGACEQRVYPVGRLDRNTTGLLLLTNDGDLAKKLAHPSHRVSKVYEVTLDKPLAPEHLEAIKKGVRLEEGVAEVDDIALIKPHVVGLALHIGWNRVVRRLFEQLGYEVKHLDRTLYAGLSKKDLPRGKWRFLTKEEVIQLKYMMKG</sequence>
<evidence type="ECO:0000256" key="1">
    <source>
        <dbReference type="ARBA" id="ARBA00008348"/>
    </source>
</evidence>
<organism evidence="7 8">
    <name type="scientific">Thermonema lapsum</name>
    <dbReference type="NCBI Taxonomy" id="28195"/>
    <lineage>
        <taxon>Bacteria</taxon>
        <taxon>Pseudomonadati</taxon>
        <taxon>Bacteroidota</taxon>
        <taxon>Cytophagia</taxon>
        <taxon>Cytophagales</taxon>
        <taxon>Thermonemataceae</taxon>
        <taxon>Thermonema</taxon>
    </lineage>
</organism>
<evidence type="ECO:0000313" key="7">
    <source>
        <dbReference type="EMBL" id="NIK74381.1"/>
    </source>
</evidence>
<gene>
    <name evidence="7" type="ORF">FHS56_001894</name>
</gene>
<dbReference type="CDD" id="cd00165">
    <property type="entry name" value="S4"/>
    <property type="match status" value="1"/>
</dbReference>
<dbReference type="Pfam" id="PF01479">
    <property type="entry name" value="S4"/>
    <property type="match status" value="1"/>
</dbReference>
<keyword evidence="8" id="KW-1185">Reference proteome</keyword>
<dbReference type="AlphaFoldDB" id="A0A846MSH1"/>
<dbReference type="PROSITE" id="PS01149">
    <property type="entry name" value="PSI_RSU"/>
    <property type="match status" value="1"/>
</dbReference>
<dbReference type="SUPFAM" id="SSF55120">
    <property type="entry name" value="Pseudouridine synthase"/>
    <property type="match status" value="1"/>
</dbReference>
<dbReference type="InterPro" id="IPR050343">
    <property type="entry name" value="RsuA_PseudoU_synthase"/>
</dbReference>
<dbReference type="EC" id="5.4.99.-" evidence="4"/>
<dbReference type="PANTHER" id="PTHR47683:SF2">
    <property type="entry name" value="RNA-BINDING S4 DOMAIN-CONTAINING PROTEIN"/>
    <property type="match status" value="1"/>
</dbReference>
<dbReference type="InterPro" id="IPR000748">
    <property type="entry name" value="PsdUridine_synth_RsuA/RluB/E/F"/>
</dbReference>
<dbReference type="Pfam" id="PF00849">
    <property type="entry name" value="PseudoU_synth_2"/>
    <property type="match status" value="1"/>
</dbReference>
<accession>A0A846MSH1</accession>
<feature type="region of interest" description="Disordered" evidence="5">
    <location>
        <begin position="1"/>
        <end position="44"/>
    </location>
</feature>
<name>A0A846MSH1_9BACT</name>
<dbReference type="InterPro" id="IPR002942">
    <property type="entry name" value="S4_RNA-bd"/>
</dbReference>
<dbReference type="InterPro" id="IPR006145">
    <property type="entry name" value="PsdUridine_synth_RsuA/RluA"/>
</dbReference>
<dbReference type="PROSITE" id="PS50889">
    <property type="entry name" value="S4"/>
    <property type="match status" value="1"/>
</dbReference>
<evidence type="ECO:0000256" key="5">
    <source>
        <dbReference type="SAM" id="MobiDB-lite"/>
    </source>
</evidence>
<comment type="caution">
    <text evidence="7">The sequence shown here is derived from an EMBL/GenBank/DDBJ whole genome shotgun (WGS) entry which is preliminary data.</text>
</comment>
<evidence type="ECO:0000313" key="8">
    <source>
        <dbReference type="Proteomes" id="UP000537126"/>
    </source>
</evidence>
<protein>
    <recommendedName>
        <fullName evidence="4">Pseudouridine synthase</fullName>
        <ecNumber evidence="4">5.4.99.-</ecNumber>
    </recommendedName>
</protein>
<dbReference type="NCBIfam" id="TIGR00093">
    <property type="entry name" value="pseudouridine synthase"/>
    <property type="match status" value="1"/>
</dbReference>
<dbReference type="Gene3D" id="3.10.290.10">
    <property type="entry name" value="RNA-binding S4 domain"/>
    <property type="match status" value="1"/>
</dbReference>
<evidence type="ECO:0000259" key="6">
    <source>
        <dbReference type="SMART" id="SM00363"/>
    </source>
</evidence>
<keyword evidence="3" id="KW-0694">RNA-binding</keyword>
<dbReference type="EMBL" id="JAASRN010000002">
    <property type="protein sequence ID" value="NIK74381.1"/>
    <property type="molecule type" value="Genomic_DNA"/>
</dbReference>
<proteinExistence type="inferred from homology"/>
<dbReference type="SUPFAM" id="SSF55174">
    <property type="entry name" value="Alpha-L RNA-binding motif"/>
    <property type="match status" value="1"/>
</dbReference>
<dbReference type="InterPro" id="IPR020103">
    <property type="entry name" value="PsdUridine_synth_cat_dom_sf"/>
</dbReference>
<comment type="similarity">
    <text evidence="1 4">Belongs to the pseudouridine synthase RsuA family.</text>
</comment>
<feature type="domain" description="RNA-binding S4" evidence="6">
    <location>
        <begin position="66"/>
        <end position="128"/>
    </location>
</feature>
<dbReference type="SMART" id="SM00363">
    <property type="entry name" value="S4"/>
    <property type="match status" value="1"/>
</dbReference>
<dbReference type="GO" id="GO:0003723">
    <property type="term" value="F:RNA binding"/>
    <property type="evidence" value="ECO:0007669"/>
    <property type="project" value="UniProtKB-KW"/>
</dbReference>
<dbReference type="InterPro" id="IPR020094">
    <property type="entry name" value="TruA/RsuA/RluB/E/F_N"/>
</dbReference>